<evidence type="ECO:0000313" key="7">
    <source>
        <dbReference type="Proteomes" id="UP000443843"/>
    </source>
</evidence>
<evidence type="ECO:0000256" key="1">
    <source>
        <dbReference type="ARBA" id="ARBA00006586"/>
    </source>
</evidence>
<dbReference type="GO" id="GO:0017000">
    <property type="term" value="P:antibiotic biosynthetic process"/>
    <property type="evidence" value="ECO:0007669"/>
    <property type="project" value="InterPro"/>
</dbReference>
<reference evidence="6 7" key="1">
    <citation type="submission" date="2019-11" db="EMBL/GenBank/DDBJ databases">
        <title>Pseudooceanicola pacifica sp. nov., isolated from deep-sea sediment of the Pacific Ocean.</title>
        <authorList>
            <person name="Lyu L."/>
        </authorList>
    </citation>
    <scope>NUCLEOTIDE SEQUENCE [LARGE SCALE GENOMIC DNA]</scope>
    <source>
        <strain evidence="6 7">216_PA32_1</strain>
    </source>
</reference>
<dbReference type="PANTHER" id="PTHR34218">
    <property type="entry name" value="PEPTIDASE S45 PENICILLIN AMIDASE"/>
    <property type="match status" value="1"/>
</dbReference>
<evidence type="ECO:0000256" key="5">
    <source>
        <dbReference type="PIRSR" id="PIRSR001227-2"/>
    </source>
</evidence>
<dbReference type="GO" id="GO:0046872">
    <property type="term" value="F:metal ion binding"/>
    <property type="evidence" value="ECO:0007669"/>
    <property type="project" value="UniProtKB-KW"/>
</dbReference>
<evidence type="ECO:0000313" key="6">
    <source>
        <dbReference type="EMBL" id="MWB78388.1"/>
    </source>
</evidence>
<evidence type="ECO:0000256" key="2">
    <source>
        <dbReference type="ARBA" id="ARBA00022801"/>
    </source>
</evidence>
<accession>A0A844WBV9</accession>
<evidence type="ECO:0000256" key="3">
    <source>
        <dbReference type="ARBA" id="ARBA00023145"/>
    </source>
</evidence>
<keyword evidence="5" id="KW-0106">Calcium</keyword>
<keyword evidence="3" id="KW-0865">Zymogen</keyword>
<dbReference type="Gene3D" id="1.10.1400.10">
    <property type="match status" value="1"/>
</dbReference>
<proteinExistence type="inferred from homology"/>
<feature type="active site" description="Nucleophile" evidence="4">
    <location>
        <position position="239"/>
    </location>
</feature>
<sequence>MIYPNQAGADMDSPASNSKAIDAELRTLAGLRGRVEVTRDQWGIPHVKAENPDDLFVLNGYIHAEDRMWQMEAALRRGIGRLAEWAGPSALPADRLARQLGAEAAAKRDYDALAPETQAMLVSYAAGVNAWIDAGGTAQEYDLLGEAPIRWEPWFGVAVMRQRGILMGSVWFKLWRAAALGTVGPEAVPLLRYDDNGPERFIVPQGPEGRRLTATLADLAPAVEALSGFGPGDGTVGGSNNWAVSGARTASGMPLVAGDPHRAYEIPGIYTQLHLTCPAFDAIGFSVPGVPAFPHFCHTENVAWCVTHTFADLHDLYVEEFAEGGATYRTEDGWARTTTRRETIRVRDGADASVTVHETRHGPVIAGDPATGKALALKSAQLFDTDRSLDCLVPMMTAPSLDAFYDSCKGWGVIDHNVVGADRAGHIGVLIRATVPERDAVNGWLPVPGWTGTHEWRGYIPFERMPRQLDPAEGYITTANNRPVPEDHPDYMVTDCHPTTRASRLAERIERVAALTPGDMQDFLRDTDSAPAREIVARILAAVPRGGPLLSALAAWDGRMDPGLTAPTIYYLIRQEMTRILARRSGLDRASAHVAASPAPGIPALNQLWWTLPNLLRADDTSLLDGADWGAVIAEAVATVGAGPQPQPWGKAHRPVFTHPLAHVFPGAPGVAPPSSDPTGGDGDCVLATGGFPGSGTGSVYGPVSRYIFDLSDWDNSRWIVMHGTSGHAGDPHYSDQNPLWARGEMVPMAYSAAAVAAHAATRTVFRPV</sequence>
<dbReference type="InterPro" id="IPR043147">
    <property type="entry name" value="Penicillin_amidase_A-knob"/>
</dbReference>
<dbReference type="GO" id="GO:0016811">
    <property type="term" value="F:hydrolase activity, acting on carbon-nitrogen (but not peptide) bonds, in linear amides"/>
    <property type="evidence" value="ECO:0007669"/>
    <property type="project" value="InterPro"/>
</dbReference>
<feature type="binding site" evidence="5">
    <location>
        <position position="315"/>
    </location>
    <ligand>
        <name>Ca(2+)</name>
        <dbReference type="ChEBI" id="CHEBI:29108"/>
    </ligand>
</feature>
<protein>
    <submittedName>
        <fullName evidence="6">Penicillin acylase family protein</fullName>
    </submittedName>
</protein>
<dbReference type="InterPro" id="IPR023343">
    <property type="entry name" value="Penicillin_amidase_dom1"/>
</dbReference>
<dbReference type="InterPro" id="IPR043146">
    <property type="entry name" value="Penicillin_amidase_N_B-knob"/>
</dbReference>
<name>A0A844WBV9_9RHOB</name>
<dbReference type="Gene3D" id="2.30.120.10">
    <property type="match status" value="1"/>
</dbReference>
<evidence type="ECO:0000256" key="4">
    <source>
        <dbReference type="PIRSR" id="PIRSR001227-1"/>
    </source>
</evidence>
<gene>
    <name evidence="6" type="ORF">GLS40_10150</name>
</gene>
<dbReference type="Gene3D" id="3.60.20.10">
    <property type="entry name" value="Glutamine Phosphoribosylpyrophosphate, subunit 1, domain 1"/>
    <property type="match status" value="1"/>
</dbReference>
<dbReference type="Proteomes" id="UP000443843">
    <property type="component" value="Unassembled WGS sequence"/>
</dbReference>
<dbReference type="InterPro" id="IPR029055">
    <property type="entry name" value="Ntn_hydrolases_N"/>
</dbReference>
<dbReference type="Gene3D" id="1.10.10.2580">
    <property type="entry name" value="Penicillin Acylase III, Chain A, Domain 2"/>
    <property type="match status" value="1"/>
</dbReference>
<comment type="caution">
    <text evidence="6">The sequence shown here is derived from an EMBL/GenBank/DDBJ whole genome shotgun (WGS) entry which is preliminary data.</text>
</comment>
<comment type="similarity">
    <text evidence="1">Belongs to the peptidase S45 family.</text>
</comment>
<dbReference type="CDD" id="cd03747">
    <property type="entry name" value="Ntn_PGA_like"/>
    <property type="match status" value="1"/>
</dbReference>
<dbReference type="Pfam" id="PF01804">
    <property type="entry name" value="Penicil_amidase"/>
    <property type="match status" value="1"/>
</dbReference>
<keyword evidence="7" id="KW-1185">Reference proteome</keyword>
<keyword evidence="5" id="KW-0479">Metal-binding</keyword>
<organism evidence="6 7">
    <name type="scientific">Pseudooceanicola pacificus</name>
    <dbReference type="NCBI Taxonomy" id="2676438"/>
    <lineage>
        <taxon>Bacteria</taxon>
        <taxon>Pseudomonadati</taxon>
        <taxon>Pseudomonadota</taxon>
        <taxon>Alphaproteobacteria</taxon>
        <taxon>Rhodobacterales</taxon>
        <taxon>Paracoccaceae</taxon>
        <taxon>Pseudooceanicola</taxon>
    </lineage>
</organism>
<dbReference type="Gene3D" id="1.10.439.10">
    <property type="entry name" value="Penicillin Amidohydrolase, domain 1"/>
    <property type="match status" value="1"/>
</dbReference>
<dbReference type="InterPro" id="IPR002692">
    <property type="entry name" value="S45"/>
</dbReference>
<dbReference type="InterPro" id="IPR014395">
    <property type="entry name" value="Pen/GL7ACA/AHL_acylase"/>
</dbReference>
<dbReference type="PANTHER" id="PTHR34218:SF4">
    <property type="entry name" value="ACYL-HOMOSERINE LACTONE ACYLASE QUIP"/>
    <property type="match status" value="1"/>
</dbReference>
<feature type="binding site" evidence="5">
    <location>
        <position position="312"/>
    </location>
    <ligand>
        <name>Ca(2+)</name>
        <dbReference type="ChEBI" id="CHEBI:29108"/>
    </ligand>
</feature>
<keyword evidence="2" id="KW-0378">Hydrolase</keyword>
<dbReference type="PIRSF" id="PIRSF001227">
    <property type="entry name" value="Pen_acylase"/>
    <property type="match status" value="1"/>
</dbReference>
<dbReference type="SUPFAM" id="SSF56235">
    <property type="entry name" value="N-terminal nucleophile aminohydrolases (Ntn hydrolases)"/>
    <property type="match status" value="1"/>
</dbReference>
<dbReference type="AlphaFoldDB" id="A0A844WBV9"/>
<comment type="cofactor">
    <cofactor evidence="5">
        <name>Ca(2+)</name>
        <dbReference type="ChEBI" id="CHEBI:29108"/>
    </cofactor>
    <text evidence="5">Binds 1 Ca(2+) ion per dimer.</text>
</comment>
<dbReference type="EMBL" id="WNXQ01000005">
    <property type="protein sequence ID" value="MWB78388.1"/>
    <property type="molecule type" value="Genomic_DNA"/>
</dbReference>